<sequence length="125" mass="14517">MHMRSTRSGQMEELLVPARPVRRPIGVKQWLASKECGTCSKLIRRGHGSKSSKENLLTFICQHAEGNGTYSRELKQRYKNSKRVQKHSHYFAKVLFRGDDVVQAVACFGHLGQTHHHFRFFLFFE</sequence>
<keyword evidence="2" id="KW-1185">Reference proteome</keyword>
<organism evidence="1 2">
    <name type="scientific">Necator americanus</name>
    <name type="common">Human hookworm</name>
    <dbReference type="NCBI Taxonomy" id="51031"/>
    <lineage>
        <taxon>Eukaryota</taxon>
        <taxon>Metazoa</taxon>
        <taxon>Ecdysozoa</taxon>
        <taxon>Nematoda</taxon>
        <taxon>Chromadorea</taxon>
        <taxon>Rhabditida</taxon>
        <taxon>Rhabditina</taxon>
        <taxon>Rhabditomorpha</taxon>
        <taxon>Strongyloidea</taxon>
        <taxon>Ancylostomatidae</taxon>
        <taxon>Bunostominae</taxon>
        <taxon>Necator</taxon>
    </lineage>
</organism>
<protein>
    <submittedName>
        <fullName evidence="1">Uncharacterized protein</fullName>
    </submittedName>
</protein>
<evidence type="ECO:0000313" key="2">
    <source>
        <dbReference type="Proteomes" id="UP001303046"/>
    </source>
</evidence>
<evidence type="ECO:0000313" key="1">
    <source>
        <dbReference type="EMBL" id="KAK6730988.1"/>
    </source>
</evidence>
<name>A0ABR1C021_NECAM</name>
<accession>A0ABR1C021</accession>
<proteinExistence type="predicted"/>
<dbReference type="Proteomes" id="UP001303046">
    <property type="component" value="Unassembled WGS sequence"/>
</dbReference>
<dbReference type="EMBL" id="JAVFWL010000001">
    <property type="protein sequence ID" value="KAK6730988.1"/>
    <property type="molecule type" value="Genomic_DNA"/>
</dbReference>
<reference evidence="1 2" key="1">
    <citation type="submission" date="2023-08" db="EMBL/GenBank/DDBJ databases">
        <title>A Necator americanus chromosomal reference genome.</title>
        <authorList>
            <person name="Ilik V."/>
            <person name="Petrzelkova K.J."/>
            <person name="Pardy F."/>
            <person name="Fuh T."/>
            <person name="Niatou-Singa F.S."/>
            <person name="Gouil Q."/>
            <person name="Baker L."/>
            <person name="Ritchie M.E."/>
            <person name="Jex A.R."/>
            <person name="Gazzola D."/>
            <person name="Li H."/>
            <person name="Toshio Fujiwara R."/>
            <person name="Zhan B."/>
            <person name="Aroian R.V."/>
            <person name="Pafco B."/>
            <person name="Schwarz E.M."/>
        </authorList>
    </citation>
    <scope>NUCLEOTIDE SEQUENCE [LARGE SCALE GENOMIC DNA]</scope>
    <source>
        <strain evidence="1 2">Aroian</strain>
        <tissue evidence="1">Whole animal</tissue>
    </source>
</reference>
<gene>
    <name evidence="1" type="primary">Necator_chrI.g3580</name>
    <name evidence="1" type="ORF">RB195_007451</name>
</gene>
<comment type="caution">
    <text evidence="1">The sequence shown here is derived from an EMBL/GenBank/DDBJ whole genome shotgun (WGS) entry which is preliminary data.</text>
</comment>